<dbReference type="HOGENOM" id="CLU_1550490_0_0_1"/>
<dbReference type="AlphaFoldDB" id="Q1G7J0"/>
<dbReference type="VEuPathDB" id="TriTrypDB:LmjF.23.0060"/>
<dbReference type="EMBL" id="DQ026503">
    <property type="protein sequence ID" value="AAY89226.1"/>
    <property type="molecule type" value="mRNA"/>
</dbReference>
<reference evidence="2" key="1">
    <citation type="journal article" date="2006" name="Parasitology">
        <title>Approaches for the identification of potential excreted/secreted proteins of Leishmania major parasites.</title>
        <authorList>
            <person name="Chenik M."/>
            <person name="Lakhal S."/>
            <person name="Ben Khalef N."/>
            <person name="Zribi L."/>
            <person name="Louzir H."/>
            <person name="Dellagi K."/>
        </authorList>
    </citation>
    <scope>NUCLEOTIDE SEQUENCE</scope>
</reference>
<dbReference type="VEuPathDB" id="TriTrypDB:LMJSD75_230005500"/>
<dbReference type="VEuPathDB" id="TriTrypDB:LMJFC_230005700"/>
<sequence length="287" mass="32381">MTATGPLPRDVRDVAPLHRWQTEGTSSHSEAGGDVPATCLFQHPVVALLPSFPPLPFFLVAHRTLHKCALGCAPVAFTWCTVQFTWKRSPQLRCFGSANLADISFGRGCDYSANMLRCVSRRLWYQFKDLKSKVILEKLRNSKLQEGVHPSDMDMEDLARESGIAPPSSVNVQDFVHEKEAVLEMLQEQRLRRIARREAFLEWQAGQREKGAAHRLVRQSRKAEKYKRRHYHATSGRMLPISLSPGQAPPDHRAPMSMPKACVSSTEFLRGGPAENRHAIHLSLEKK</sequence>
<evidence type="ECO:0000313" key="2">
    <source>
        <dbReference type="EMBL" id="AAY89226.1"/>
    </source>
</evidence>
<dbReference type="VEuPathDB" id="TriTrypDB:LMJLV39_230005500"/>
<name>Q1G7J0_LEIMA</name>
<proteinExistence type="evidence at transcript level"/>
<accession>Q1G7J0</accession>
<organism evidence="2">
    <name type="scientific">Leishmania major</name>
    <dbReference type="NCBI Taxonomy" id="5664"/>
    <lineage>
        <taxon>Eukaryota</taxon>
        <taxon>Discoba</taxon>
        <taxon>Euglenozoa</taxon>
        <taxon>Kinetoplastea</taxon>
        <taxon>Metakinetoplastina</taxon>
        <taxon>Trypanosomatida</taxon>
        <taxon>Trypanosomatidae</taxon>
        <taxon>Leishmaniinae</taxon>
        <taxon>Leishmania</taxon>
    </lineage>
</organism>
<feature type="compositionally biased region" description="Basic residues" evidence="1">
    <location>
        <begin position="213"/>
        <end position="232"/>
    </location>
</feature>
<evidence type="ECO:0000256" key="1">
    <source>
        <dbReference type="SAM" id="MobiDB-lite"/>
    </source>
</evidence>
<protein>
    <submittedName>
        <fullName evidence="2">Excreted/secreted protein 23</fullName>
    </submittedName>
</protein>
<feature type="region of interest" description="Disordered" evidence="1">
    <location>
        <begin position="211"/>
        <end position="258"/>
    </location>
</feature>